<dbReference type="InterPro" id="IPR052160">
    <property type="entry name" value="Gypsy_RT_Integrase-like"/>
</dbReference>
<dbReference type="GO" id="GO:0003676">
    <property type="term" value="F:nucleic acid binding"/>
    <property type="evidence" value="ECO:0007669"/>
    <property type="project" value="InterPro"/>
</dbReference>
<comment type="caution">
    <text evidence="2">The sequence shown here is derived from an EMBL/GenBank/DDBJ whole genome shotgun (WGS) entry which is preliminary data.</text>
</comment>
<evidence type="ECO:0000259" key="1">
    <source>
        <dbReference type="PROSITE" id="PS50994"/>
    </source>
</evidence>
<dbReference type="InterPro" id="IPR012337">
    <property type="entry name" value="RNaseH-like_sf"/>
</dbReference>
<dbReference type="PANTHER" id="PTHR47266">
    <property type="entry name" value="ENDONUCLEASE-RELATED"/>
    <property type="match status" value="1"/>
</dbReference>
<dbReference type="InterPro" id="IPR001584">
    <property type="entry name" value="Integrase_cat-core"/>
</dbReference>
<name>A0A5B6WTA6_9ROSI</name>
<dbReference type="SUPFAM" id="SSF53098">
    <property type="entry name" value="Ribonuclease H-like"/>
    <property type="match status" value="1"/>
</dbReference>
<dbReference type="OrthoDB" id="1704624at2759"/>
<dbReference type="InterPro" id="IPR036397">
    <property type="entry name" value="RNaseH_sf"/>
</dbReference>
<evidence type="ECO:0000313" key="2">
    <source>
        <dbReference type="EMBL" id="KAA3484095.1"/>
    </source>
</evidence>
<dbReference type="Gene3D" id="3.30.420.10">
    <property type="entry name" value="Ribonuclease H-like superfamily/Ribonuclease H"/>
    <property type="match status" value="2"/>
</dbReference>
<dbReference type="EMBL" id="SMMG02000002">
    <property type="protein sequence ID" value="KAA3484095.1"/>
    <property type="molecule type" value="Genomic_DNA"/>
</dbReference>
<feature type="domain" description="Integrase catalytic" evidence="1">
    <location>
        <begin position="31"/>
        <end position="151"/>
    </location>
</feature>
<reference evidence="3" key="1">
    <citation type="journal article" date="2019" name="Plant Biotechnol. J.">
        <title>Genome sequencing of the Australian wild diploid species Gossypium australe highlights disease resistance and delayed gland morphogenesis.</title>
        <authorList>
            <person name="Cai Y."/>
            <person name="Cai X."/>
            <person name="Wang Q."/>
            <person name="Wang P."/>
            <person name="Zhang Y."/>
            <person name="Cai C."/>
            <person name="Xu Y."/>
            <person name="Wang K."/>
            <person name="Zhou Z."/>
            <person name="Wang C."/>
            <person name="Geng S."/>
            <person name="Li B."/>
            <person name="Dong Q."/>
            <person name="Hou Y."/>
            <person name="Wang H."/>
            <person name="Ai P."/>
            <person name="Liu Z."/>
            <person name="Yi F."/>
            <person name="Sun M."/>
            <person name="An G."/>
            <person name="Cheng J."/>
            <person name="Zhang Y."/>
            <person name="Shi Q."/>
            <person name="Xie Y."/>
            <person name="Shi X."/>
            <person name="Chang Y."/>
            <person name="Huang F."/>
            <person name="Chen Y."/>
            <person name="Hong S."/>
            <person name="Mi L."/>
            <person name="Sun Q."/>
            <person name="Zhang L."/>
            <person name="Zhou B."/>
            <person name="Peng R."/>
            <person name="Zhang X."/>
            <person name="Liu F."/>
        </authorList>
    </citation>
    <scope>NUCLEOTIDE SEQUENCE [LARGE SCALE GENOMIC DNA]</scope>
    <source>
        <strain evidence="3">cv. PA1801</strain>
    </source>
</reference>
<protein>
    <submittedName>
        <fullName evidence="2">RNA-directed DNA polymerase</fullName>
    </submittedName>
</protein>
<keyword evidence="2" id="KW-0695">RNA-directed DNA polymerase</keyword>
<keyword evidence="2" id="KW-0808">Transferase</keyword>
<sequence>MEGDCINYAKRCHKCQIHGDKIHVPPLPLHVMTSPWPFSMWGMDVIRPISPKALNRHRFIFVIIDYFTKWVEATSYASVTKSAVSRFLKKEIICRYRMPERIISDNALNLNNSMIAEIVGKMAETYKDWHEKLPFALYVYQTSIRTSTGATTISLVYGMEAILPIEIEIPSLRVLSKLKLDETEWI</sequence>
<dbReference type="Proteomes" id="UP000325315">
    <property type="component" value="Unassembled WGS sequence"/>
</dbReference>
<proteinExistence type="predicted"/>
<gene>
    <name evidence="2" type="ORF">EPI10_006203</name>
</gene>
<accession>A0A5B6WTA6</accession>
<organism evidence="2 3">
    <name type="scientific">Gossypium australe</name>
    <dbReference type="NCBI Taxonomy" id="47621"/>
    <lineage>
        <taxon>Eukaryota</taxon>
        <taxon>Viridiplantae</taxon>
        <taxon>Streptophyta</taxon>
        <taxon>Embryophyta</taxon>
        <taxon>Tracheophyta</taxon>
        <taxon>Spermatophyta</taxon>
        <taxon>Magnoliopsida</taxon>
        <taxon>eudicotyledons</taxon>
        <taxon>Gunneridae</taxon>
        <taxon>Pentapetalae</taxon>
        <taxon>rosids</taxon>
        <taxon>malvids</taxon>
        <taxon>Malvales</taxon>
        <taxon>Malvaceae</taxon>
        <taxon>Malvoideae</taxon>
        <taxon>Gossypium</taxon>
    </lineage>
</organism>
<evidence type="ECO:0000313" key="3">
    <source>
        <dbReference type="Proteomes" id="UP000325315"/>
    </source>
</evidence>
<dbReference type="PROSITE" id="PS50994">
    <property type="entry name" value="INTEGRASE"/>
    <property type="match status" value="1"/>
</dbReference>
<dbReference type="GO" id="GO:0003964">
    <property type="term" value="F:RNA-directed DNA polymerase activity"/>
    <property type="evidence" value="ECO:0007669"/>
    <property type="project" value="UniProtKB-KW"/>
</dbReference>
<keyword evidence="3" id="KW-1185">Reference proteome</keyword>
<dbReference type="AlphaFoldDB" id="A0A5B6WTA6"/>
<keyword evidence="2" id="KW-0548">Nucleotidyltransferase</keyword>
<dbReference type="GO" id="GO:0015074">
    <property type="term" value="P:DNA integration"/>
    <property type="evidence" value="ECO:0007669"/>
    <property type="project" value="InterPro"/>
</dbReference>